<evidence type="ECO:0008006" key="3">
    <source>
        <dbReference type="Google" id="ProtNLM"/>
    </source>
</evidence>
<organism evidence="1 2">
    <name type="scientific">Limnospira fusiformis PMC 851.14</name>
    <dbReference type="NCBI Taxonomy" id="2219512"/>
    <lineage>
        <taxon>Bacteria</taxon>
        <taxon>Bacillati</taxon>
        <taxon>Cyanobacteriota</taxon>
        <taxon>Cyanophyceae</taxon>
        <taxon>Oscillatoriophycideae</taxon>
        <taxon>Oscillatoriales</taxon>
        <taxon>Sirenicapillariaceae</taxon>
        <taxon>Limnospira</taxon>
    </lineage>
</organism>
<evidence type="ECO:0000313" key="1">
    <source>
        <dbReference type="EMBL" id="MEK9511244.1"/>
    </source>
</evidence>
<proteinExistence type="predicted"/>
<sequence length="63" mass="6820">MTDFLVDSNVILDVLTEDSHWFDGSAAQLADCAESGFKNSLPLPMGWSCLGWGNYLGNGVKPK</sequence>
<keyword evidence="2" id="KW-1185">Reference proteome</keyword>
<evidence type="ECO:0000313" key="2">
    <source>
        <dbReference type="Proteomes" id="UP001387447"/>
    </source>
</evidence>
<dbReference type="Proteomes" id="UP001387447">
    <property type="component" value="Unassembled WGS sequence"/>
</dbReference>
<name>A0ABU9EH46_LIMFS</name>
<accession>A0ABU9EH46</accession>
<dbReference type="RefSeq" id="WP_006622876.1">
    <property type="nucleotide sequence ID" value="NZ_JBBWYZ010000004.1"/>
</dbReference>
<reference evidence="1 2" key="1">
    <citation type="journal article" date="2024" name="Front. Microbiol.">
        <title>Transcriptomic insights into the dominance of two phototrophs throughout the water column of a tropical hypersaline-alkaline crater lake (Dziani Dzaha, Mayotte).</title>
        <authorList>
            <person name="Duperron S."/>
            <person name="Halary S."/>
            <person name="Bouly J.-P."/>
            <person name="Roussel T."/>
            <person name="Hugoni M."/>
            <person name="Bruto M."/>
            <person name="Oger P."/>
            <person name="Duval C."/>
            <person name="Woo A."/>
            <person name="Jezequiel D."/>
            <person name="Ader M."/>
            <person name="Leboulanger C."/>
            <person name="Agogue H."/>
            <person name="Grossi V."/>
            <person name="Trousselier M."/>
            <person name="Bernard C."/>
        </authorList>
    </citation>
    <scope>NUCLEOTIDE SEQUENCE [LARGE SCALE GENOMIC DNA]</scope>
    <source>
        <strain evidence="1 2">PMC 851.14</strain>
    </source>
</reference>
<protein>
    <recommendedName>
        <fullName evidence="3">PIN domain-containing protein</fullName>
    </recommendedName>
</protein>
<dbReference type="EMBL" id="JBBWYZ010000004">
    <property type="protein sequence ID" value="MEK9511244.1"/>
    <property type="molecule type" value="Genomic_DNA"/>
</dbReference>
<gene>
    <name evidence="1" type="ORF">AAEJ74_05925</name>
</gene>
<comment type="caution">
    <text evidence="1">The sequence shown here is derived from an EMBL/GenBank/DDBJ whole genome shotgun (WGS) entry which is preliminary data.</text>
</comment>